<keyword evidence="4 8" id="KW-0819">tRNA processing</keyword>
<dbReference type="GO" id="GO:0032267">
    <property type="term" value="F:tRNA(Ile)-lysidine synthase activity"/>
    <property type="evidence" value="ECO:0007669"/>
    <property type="project" value="UniProtKB-EC"/>
</dbReference>
<evidence type="ECO:0000256" key="8">
    <source>
        <dbReference type="HAMAP-Rule" id="MF_01161"/>
    </source>
</evidence>
<dbReference type="SUPFAM" id="SSF52402">
    <property type="entry name" value="Adenine nucleotide alpha hydrolases-like"/>
    <property type="match status" value="1"/>
</dbReference>
<sequence length="449" mass="49244">MSLSPASVLSGLKAALPAQAGGDICVGFSGGLDSTVLVAALAQARQVEPSLRLRAIHIDHQLQPQSAAWDEHCRSIANALDVEYRSCRVTVVLDPEEGPEASARAARYQALQSLLRPGETLVTAHHADDQLETLLLALMRGAGTRGLAGMPACQPLGIGWHARPLLEFTRAELEAWGRAQGLRWIDDPTNGDSRFSRNFVRTEIVPLLRTRWPAAASNASRAAAHLAEGAELLDELAAIDCSPALVGSCLAVDVLAALSPARRRNALRYWLRQRGVRSPSTRKLSALEHDMLVADPDRSPVVDWDGYEIRRFRGLLYADRELPRTAATPREWDWRESLVLPPGLGTLRTANTGGSGLSAAALPPTLRVDFRHGGEAIRPAGHDHHRTLKNLLQEADILPWWRSRVPLIWAGDRLAAVGDLWIADEFATHDERSGVRIVWDERPWIVAMR</sequence>
<dbReference type="Pfam" id="PF09179">
    <property type="entry name" value="TilS"/>
    <property type="match status" value="1"/>
</dbReference>
<dbReference type="EC" id="6.3.4.19" evidence="8"/>
<organism evidence="10 11">
    <name type="scientific">Povalibacter uvarum</name>
    <dbReference type="NCBI Taxonomy" id="732238"/>
    <lineage>
        <taxon>Bacteria</taxon>
        <taxon>Pseudomonadati</taxon>
        <taxon>Pseudomonadota</taxon>
        <taxon>Gammaproteobacteria</taxon>
        <taxon>Steroidobacterales</taxon>
        <taxon>Steroidobacteraceae</taxon>
        <taxon>Povalibacter</taxon>
    </lineage>
</organism>
<evidence type="ECO:0000256" key="6">
    <source>
        <dbReference type="ARBA" id="ARBA00022840"/>
    </source>
</evidence>
<evidence type="ECO:0000256" key="4">
    <source>
        <dbReference type="ARBA" id="ARBA00022694"/>
    </source>
</evidence>
<dbReference type="PANTHER" id="PTHR43033:SF1">
    <property type="entry name" value="TRNA(ILE)-LYSIDINE SYNTHASE-RELATED"/>
    <property type="match status" value="1"/>
</dbReference>
<comment type="catalytic activity">
    <reaction evidence="7 8">
        <text>cytidine(34) in tRNA(Ile2) + L-lysine + ATP = lysidine(34) in tRNA(Ile2) + AMP + diphosphate + H(+)</text>
        <dbReference type="Rhea" id="RHEA:43744"/>
        <dbReference type="Rhea" id="RHEA-COMP:10625"/>
        <dbReference type="Rhea" id="RHEA-COMP:10670"/>
        <dbReference type="ChEBI" id="CHEBI:15378"/>
        <dbReference type="ChEBI" id="CHEBI:30616"/>
        <dbReference type="ChEBI" id="CHEBI:32551"/>
        <dbReference type="ChEBI" id="CHEBI:33019"/>
        <dbReference type="ChEBI" id="CHEBI:82748"/>
        <dbReference type="ChEBI" id="CHEBI:83665"/>
        <dbReference type="ChEBI" id="CHEBI:456215"/>
        <dbReference type="EC" id="6.3.4.19"/>
    </reaction>
</comment>
<dbReference type="GO" id="GO:0005524">
    <property type="term" value="F:ATP binding"/>
    <property type="evidence" value="ECO:0007669"/>
    <property type="project" value="UniProtKB-UniRule"/>
</dbReference>
<dbReference type="SUPFAM" id="SSF82829">
    <property type="entry name" value="MesJ substrate recognition domain-like"/>
    <property type="match status" value="1"/>
</dbReference>
<evidence type="ECO:0000256" key="3">
    <source>
        <dbReference type="ARBA" id="ARBA00022598"/>
    </source>
</evidence>
<dbReference type="AlphaFoldDB" id="A0A841HHH2"/>
<comment type="domain">
    <text evidence="8">The N-terminal region contains the highly conserved SGGXDS motif, predicted to be a P-loop motif involved in ATP binding.</text>
</comment>
<dbReference type="InterPro" id="IPR011063">
    <property type="entry name" value="TilS/TtcA_N"/>
</dbReference>
<keyword evidence="3 8" id="KW-0436">Ligase</keyword>
<feature type="binding site" evidence="8">
    <location>
        <begin position="29"/>
        <end position="34"/>
    </location>
    <ligand>
        <name>ATP</name>
        <dbReference type="ChEBI" id="CHEBI:30616"/>
    </ligand>
</feature>
<dbReference type="InterPro" id="IPR014729">
    <property type="entry name" value="Rossmann-like_a/b/a_fold"/>
</dbReference>
<feature type="domain" description="Lysidine-tRNA(Ile) synthetase C-terminal" evidence="9">
    <location>
        <begin position="366"/>
        <end position="439"/>
    </location>
</feature>
<comment type="subcellular location">
    <subcellularLocation>
        <location evidence="1 8">Cytoplasm</location>
    </subcellularLocation>
</comment>
<keyword evidence="5 8" id="KW-0547">Nucleotide-binding</keyword>
<keyword evidence="6 8" id="KW-0067">ATP-binding</keyword>
<dbReference type="SUPFAM" id="SSF56037">
    <property type="entry name" value="PheT/TilS domain"/>
    <property type="match status" value="1"/>
</dbReference>
<dbReference type="SMART" id="SM00977">
    <property type="entry name" value="TilS_C"/>
    <property type="match status" value="1"/>
</dbReference>
<dbReference type="InterPro" id="IPR012796">
    <property type="entry name" value="Lysidine-tRNA-synth_C"/>
</dbReference>
<dbReference type="HAMAP" id="MF_01161">
    <property type="entry name" value="tRNA_Ile_lys_synt"/>
    <property type="match status" value="1"/>
</dbReference>
<comment type="caution">
    <text evidence="10">The sequence shown here is derived from an EMBL/GenBank/DDBJ whole genome shotgun (WGS) entry which is preliminary data.</text>
</comment>
<dbReference type="GO" id="GO:0006400">
    <property type="term" value="P:tRNA modification"/>
    <property type="evidence" value="ECO:0007669"/>
    <property type="project" value="UniProtKB-UniRule"/>
</dbReference>
<evidence type="ECO:0000313" key="10">
    <source>
        <dbReference type="EMBL" id="MBB6091770.1"/>
    </source>
</evidence>
<dbReference type="InterPro" id="IPR015262">
    <property type="entry name" value="tRNA_Ile_lys_synt_subst-bd"/>
</dbReference>
<name>A0A841HHH2_9GAMM</name>
<dbReference type="GO" id="GO:0005737">
    <property type="term" value="C:cytoplasm"/>
    <property type="evidence" value="ECO:0007669"/>
    <property type="project" value="UniProtKB-SubCell"/>
</dbReference>
<dbReference type="Gene3D" id="1.20.59.20">
    <property type="match status" value="1"/>
</dbReference>
<dbReference type="Proteomes" id="UP000588068">
    <property type="component" value="Unassembled WGS sequence"/>
</dbReference>
<dbReference type="Pfam" id="PF11734">
    <property type="entry name" value="TilS_C"/>
    <property type="match status" value="1"/>
</dbReference>
<dbReference type="NCBIfam" id="TIGR02433">
    <property type="entry name" value="lysidine_TilS_C"/>
    <property type="match status" value="1"/>
</dbReference>
<dbReference type="RefSeq" id="WP_184329550.1">
    <property type="nucleotide sequence ID" value="NZ_JACHHZ010000001.1"/>
</dbReference>
<comment type="function">
    <text evidence="8">Ligates lysine onto the cytidine present at position 34 of the AUA codon-specific tRNA(Ile) that contains the anticodon CAU, in an ATP-dependent manner. Cytidine is converted to lysidine, thus changing the amino acid specificity of the tRNA from methionine to isoleucine.</text>
</comment>
<evidence type="ECO:0000256" key="2">
    <source>
        <dbReference type="ARBA" id="ARBA00022490"/>
    </source>
</evidence>
<evidence type="ECO:0000256" key="5">
    <source>
        <dbReference type="ARBA" id="ARBA00022741"/>
    </source>
</evidence>
<keyword evidence="11" id="KW-1185">Reference proteome</keyword>
<dbReference type="Pfam" id="PF01171">
    <property type="entry name" value="ATP_bind_3"/>
    <property type="match status" value="1"/>
</dbReference>
<dbReference type="InterPro" id="IPR012795">
    <property type="entry name" value="tRNA_Ile_lys_synt_N"/>
</dbReference>
<dbReference type="Gene3D" id="3.40.50.620">
    <property type="entry name" value="HUPs"/>
    <property type="match status" value="1"/>
</dbReference>
<dbReference type="PANTHER" id="PTHR43033">
    <property type="entry name" value="TRNA(ILE)-LYSIDINE SYNTHASE-RELATED"/>
    <property type="match status" value="1"/>
</dbReference>
<dbReference type="EMBL" id="JACHHZ010000001">
    <property type="protein sequence ID" value="MBB6091770.1"/>
    <property type="molecule type" value="Genomic_DNA"/>
</dbReference>
<reference evidence="10 11" key="1">
    <citation type="submission" date="2020-08" db="EMBL/GenBank/DDBJ databases">
        <title>Genomic Encyclopedia of Type Strains, Phase IV (KMG-IV): sequencing the most valuable type-strain genomes for metagenomic binning, comparative biology and taxonomic classification.</title>
        <authorList>
            <person name="Goeker M."/>
        </authorList>
    </citation>
    <scope>NUCLEOTIDE SEQUENCE [LARGE SCALE GENOMIC DNA]</scope>
    <source>
        <strain evidence="10 11">DSM 26723</strain>
    </source>
</reference>
<evidence type="ECO:0000259" key="9">
    <source>
        <dbReference type="SMART" id="SM00977"/>
    </source>
</evidence>
<evidence type="ECO:0000313" key="11">
    <source>
        <dbReference type="Proteomes" id="UP000588068"/>
    </source>
</evidence>
<keyword evidence="2 8" id="KW-0963">Cytoplasm</keyword>
<proteinExistence type="inferred from homology"/>
<evidence type="ECO:0000256" key="7">
    <source>
        <dbReference type="ARBA" id="ARBA00048539"/>
    </source>
</evidence>
<comment type="similarity">
    <text evidence="8">Belongs to the tRNA(Ile)-lysidine synthase family.</text>
</comment>
<evidence type="ECO:0000256" key="1">
    <source>
        <dbReference type="ARBA" id="ARBA00004496"/>
    </source>
</evidence>
<gene>
    <name evidence="8" type="primary">tilS</name>
    <name evidence="10" type="ORF">HNQ60_000616</name>
</gene>
<dbReference type="InterPro" id="IPR012094">
    <property type="entry name" value="tRNA_Ile_lys_synt"/>
</dbReference>
<dbReference type="CDD" id="cd01992">
    <property type="entry name" value="TilS_N"/>
    <property type="match status" value="1"/>
</dbReference>
<protein>
    <recommendedName>
        <fullName evidence="8">tRNA(Ile)-lysidine synthase</fullName>
        <ecNumber evidence="8">6.3.4.19</ecNumber>
    </recommendedName>
    <alternativeName>
        <fullName evidence="8">tRNA(Ile)-2-lysyl-cytidine synthase</fullName>
    </alternativeName>
    <alternativeName>
        <fullName evidence="8">tRNA(Ile)-lysidine synthetase</fullName>
    </alternativeName>
</protein>
<dbReference type="NCBIfam" id="TIGR02432">
    <property type="entry name" value="lysidine_TilS_N"/>
    <property type="match status" value="1"/>
</dbReference>
<accession>A0A841HHH2</accession>